<dbReference type="OrthoDB" id="5805719at2759"/>
<sequence length="375" mass="42699">MQSDEFCVEYPNGGRINKRRQSTSWDNEVKALELSVPKTDRRNSHTLAQLLESTRQASVDSKDEHDIEDAILTRRKSMNSRRSSIAELSDSGITTTNSDDCVVLTQTLGTSTTYFFQKEPTAMNMNLRPSAKERGLYNFDDMIKEKPTRPTDTPRPSVVHLPPPPPILSTIPKYSGDLPVTTCESSRRPSQFERGLPCLKFQTTEQPVMYRGRTLEKQRRGDPRFNNELDRIIANRRKILEEEEAVRESSNLIRPRSRDPVRIQQRPHHYNGQIPNLNSPIRLMEELRTQIDGTGEVDRIVKEKKTTTLSSTGVPVNQNRRSITSLDNSCPPILDRPYVRASDLKPPISSPHKQVTIRVPEHQTSDICREGNSSS</sequence>
<evidence type="ECO:0000256" key="1">
    <source>
        <dbReference type="SAM" id="MobiDB-lite"/>
    </source>
</evidence>
<evidence type="ECO:0000313" key="3">
    <source>
        <dbReference type="Proteomes" id="UP001152747"/>
    </source>
</evidence>
<evidence type="ECO:0000313" key="2">
    <source>
        <dbReference type="EMBL" id="CAI5454979.1"/>
    </source>
</evidence>
<comment type="caution">
    <text evidence="2">The sequence shown here is derived from an EMBL/GenBank/DDBJ whole genome shotgun (WGS) entry which is preliminary data.</text>
</comment>
<feature type="compositionally biased region" description="Basic and acidic residues" evidence="1">
    <location>
        <begin position="359"/>
        <end position="369"/>
    </location>
</feature>
<name>A0A9P1J4T8_9PELO</name>
<protein>
    <submittedName>
        <fullName evidence="2">Uncharacterized protein</fullName>
    </submittedName>
</protein>
<gene>
    <name evidence="2" type="ORF">CAMP_LOCUS17616</name>
</gene>
<keyword evidence="3" id="KW-1185">Reference proteome</keyword>
<proteinExistence type="predicted"/>
<feature type="region of interest" description="Disordered" evidence="1">
    <location>
        <begin position="343"/>
        <end position="375"/>
    </location>
</feature>
<dbReference type="AlphaFoldDB" id="A0A9P1J4T8"/>
<accession>A0A9P1J4T8</accession>
<reference evidence="2" key="1">
    <citation type="submission" date="2022-11" db="EMBL/GenBank/DDBJ databases">
        <authorList>
            <person name="Kikuchi T."/>
        </authorList>
    </citation>
    <scope>NUCLEOTIDE SEQUENCE</scope>
    <source>
        <strain evidence="2">PS1010</strain>
    </source>
</reference>
<dbReference type="Proteomes" id="UP001152747">
    <property type="component" value="Unassembled WGS sequence"/>
</dbReference>
<feature type="region of interest" description="Disordered" evidence="1">
    <location>
        <begin position="147"/>
        <end position="166"/>
    </location>
</feature>
<dbReference type="EMBL" id="CANHGI010000006">
    <property type="protein sequence ID" value="CAI5454979.1"/>
    <property type="molecule type" value="Genomic_DNA"/>
</dbReference>
<organism evidence="2 3">
    <name type="scientific">Caenorhabditis angaria</name>
    <dbReference type="NCBI Taxonomy" id="860376"/>
    <lineage>
        <taxon>Eukaryota</taxon>
        <taxon>Metazoa</taxon>
        <taxon>Ecdysozoa</taxon>
        <taxon>Nematoda</taxon>
        <taxon>Chromadorea</taxon>
        <taxon>Rhabditida</taxon>
        <taxon>Rhabditina</taxon>
        <taxon>Rhabditomorpha</taxon>
        <taxon>Rhabditoidea</taxon>
        <taxon>Rhabditidae</taxon>
        <taxon>Peloderinae</taxon>
        <taxon>Caenorhabditis</taxon>
    </lineage>
</organism>